<protein>
    <submittedName>
        <fullName evidence="1">Uncharacterized protein</fullName>
    </submittedName>
</protein>
<dbReference type="KEGG" id="apuu:APUU_50301S"/>
<reference evidence="1" key="1">
    <citation type="submission" date="2021-01" db="EMBL/GenBank/DDBJ databases">
        <authorList>
            <consortium name="Aspergillus puulaauensis MK2 genome sequencing consortium"/>
            <person name="Kazuki M."/>
            <person name="Futagami T."/>
        </authorList>
    </citation>
    <scope>NUCLEOTIDE SEQUENCE</scope>
    <source>
        <strain evidence="1">MK2</strain>
    </source>
</reference>
<evidence type="ECO:0000313" key="1">
    <source>
        <dbReference type="EMBL" id="BCS25590.1"/>
    </source>
</evidence>
<proteinExistence type="predicted"/>
<accession>A0A7R7XQ39</accession>
<dbReference type="RefSeq" id="XP_041557784.1">
    <property type="nucleotide sequence ID" value="XM_041705283.1"/>
</dbReference>
<evidence type="ECO:0000313" key="2">
    <source>
        <dbReference type="Proteomes" id="UP000654913"/>
    </source>
</evidence>
<reference evidence="1" key="2">
    <citation type="submission" date="2021-02" db="EMBL/GenBank/DDBJ databases">
        <title>Aspergillus puulaauensis MK2 genome sequence.</title>
        <authorList>
            <person name="Futagami T."/>
            <person name="Mori K."/>
            <person name="Kadooka C."/>
            <person name="Tanaka T."/>
        </authorList>
    </citation>
    <scope>NUCLEOTIDE SEQUENCE</scope>
    <source>
        <strain evidence="1">MK2</strain>
    </source>
</reference>
<gene>
    <name evidence="1" type="ORF">APUU_50301S</name>
</gene>
<keyword evidence="2" id="KW-1185">Reference proteome</keyword>
<dbReference type="AlphaFoldDB" id="A0A7R7XQ39"/>
<dbReference type="Proteomes" id="UP000654913">
    <property type="component" value="Chromosome 5"/>
</dbReference>
<sequence length="146" mass="17215">MIRRPTWEILVVTGDALFRDKHLNFTTTFPPGSRLPTTRARSIFFTAIYPSFIRKPFVCYLELGRVTSASLSMRYWKLGLMIQCQNGQKGPPKKAKERKKERKNKRIKEYWRSGTEFNLLPHTKYGEICRRINCILDDIYVYTCIS</sequence>
<dbReference type="GeneID" id="64975595"/>
<name>A0A7R7XQ39_9EURO</name>
<organism evidence="1 2">
    <name type="scientific">Aspergillus puulaauensis</name>
    <dbReference type="NCBI Taxonomy" id="1220207"/>
    <lineage>
        <taxon>Eukaryota</taxon>
        <taxon>Fungi</taxon>
        <taxon>Dikarya</taxon>
        <taxon>Ascomycota</taxon>
        <taxon>Pezizomycotina</taxon>
        <taxon>Eurotiomycetes</taxon>
        <taxon>Eurotiomycetidae</taxon>
        <taxon>Eurotiales</taxon>
        <taxon>Aspergillaceae</taxon>
        <taxon>Aspergillus</taxon>
    </lineage>
</organism>
<dbReference type="EMBL" id="AP024447">
    <property type="protein sequence ID" value="BCS25590.1"/>
    <property type="molecule type" value="Genomic_DNA"/>
</dbReference>